<organism evidence="5 6">
    <name type="scientific">Microbulbifer epialgicus</name>
    <dbReference type="NCBI Taxonomy" id="393907"/>
    <lineage>
        <taxon>Bacteria</taxon>
        <taxon>Pseudomonadati</taxon>
        <taxon>Pseudomonadota</taxon>
        <taxon>Gammaproteobacteria</taxon>
        <taxon>Cellvibrionales</taxon>
        <taxon>Microbulbiferaceae</taxon>
        <taxon>Microbulbifer</taxon>
    </lineage>
</organism>
<name>A0ABV4NWX0_9GAMM</name>
<dbReference type="InterPro" id="IPR011008">
    <property type="entry name" value="Dimeric_a/b-barrel"/>
</dbReference>
<dbReference type="CDD" id="cd00090">
    <property type="entry name" value="HTH_ARSR"/>
    <property type="match status" value="1"/>
</dbReference>
<dbReference type="Pfam" id="PF01037">
    <property type="entry name" value="AsnC_trans_reg"/>
    <property type="match status" value="1"/>
</dbReference>
<dbReference type="SMART" id="SM00344">
    <property type="entry name" value="HTH_ASNC"/>
    <property type="match status" value="1"/>
</dbReference>
<evidence type="ECO:0000259" key="4">
    <source>
        <dbReference type="PROSITE" id="PS50956"/>
    </source>
</evidence>
<evidence type="ECO:0000313" key="5">
    <source>
        <dbReference type="EMBL" id="MFA0810223.1"/>
    </source>
</evidence>
<evidence type="ECO:0000256" key="2">
    <source>
        <dbReference type="ARBA" id="ARBA00023125"/>
    </source>
</evidence>
<dbReference type="Pfam" id="PF13412">
    <property type="entry name" value="HTH_24"/>
    <property type="match status" value="1"/>
</dbReference>
<evidence type="ECO:0000256" key="1">
    <source>
        <dbReference type="ARBA" id="ARBA00023015"/>
    </source>
</evidence>
<sequence length="163" mass="18745">MAYLLDAIDKKILEILQQDATIPNIELAEKVCLSPSPCSRRVKNLNEQGFIKRAVTLLEPEKVGLPVSVFIQVTLNHQVKKELQDFESVIGQWPEVMECYLMTGDFDYLLRVVVPNLQAYQEFLDKKLTELPGIDHIKSSFSLKQVRYRTELPLDQLLEKKGQ</sequence>
<keyword evidence="2" id="KW-0238">DNA-binding</keyword>
<dbReference type="PROSITE" id="PS50956">
    <property type="entry name" value="HTH_ASNC_2"/>
    <property type="match status" value="1"/>
</dbReference>
<dbReference type="InterPro" id="IPR036390">
    <property type="entry name" value="WH_DNA-bd_sf"/>
</dbReference>
<dbReference type="Gene3D" id="3.30.70.920">
    <property type="match status" value="1"/>
</dbReference>
<dbReference type="Gene3D" id="1.10.10.10">
    <property type="entry name" value="Winged helix-like DNA-binding domain superfamily/Winged helix DNA-binding domain"/>
    <property type="match status" value="1"/>
</dbReference>
<feature type="domain" description="HTH asnC-type" evidence="4">
    <location>
        <begin position="5"/>
        <end position="66"/>
    </location>
</feature>
<dbReference type="SUPFAM" id="SSF46785">
    <property type="entry name" value="Winged helix' DNA-binding domain"/>
    <property type="match status" value="1"/>
</dbReference>
<keyword evidence="6" id="KW-1185">Reference proteome</keyword>
<dbReference type="PANTHER" id="PTHR30154">
    <property type="entry name" value="LEUCINE-RESPONSIVE REGULATORY PROTEIN"/>
    <property type="match status" value="1"/>
</dbReference>
<protein>
    <submittedName>
        <fullName evidence="5">Lrp/AsnC family transcriptional regulator</fullName>
    </submittedName>
</protein>
<dbReference type="SUPFAM" id="SSF54909">
    <property type="entry name" value="Dimeric alpha+beta barrel"/>
    <property type="match status" value="1"/>
</dbReference>
<reference evidence="5 6" key="1">
    <citation type="submission" date="2024-08" db="EMBL/GenBank/DDBJ databases">
        <authorList>
            <person name="Ishaq N."/>
        </authorList>
    </citation>
    <scope>NUCLEOTIDE SEQUENCE [LARGE SCALE GENOMIC DNA]</scope>
    <source>
        <strain evidence="5 6">DSM 18651</strain>
    </source>
</reference>
<dbReference type="InterPro" id="IPR019888">
    <property type="entry name" value="Tscrpt_reg_AsnC-like"/>
</dbReference>
<comment type="caution">
    <text evidence="5">The sequence shown here is derived from an EMBL/GenBank/DDBJ whole genome shotgun (WGS) entry which is preliminary data.</text>
</comment>
<accession>A0ABV4NWX0</accession>
<proteinExistence type="predicted"/>
<dbReference type="PRINTS" id="PR00033">
    <property type="entry name" value="HTHASNC"/>
</dbReference>
<evidence type="ECO:0000256" key="3">
    <source>
        <dbReference type="ARBA" id="ARBA00023163"/>
    </source>
</evidence>
<dbReference type="InterPro" id="IPR011991">
    <property type="entry name" value="ArsR-like_HTH"/>
</dbReference>
<keyword evidence="1" id="KW-0805">Transcription regulation</keyword>
<keyword evidence="3" id="KW-0804">Transcription</keyword>
<evidence type="ECO:0000313" key="6">
    <source>
        <dbReference type="Proteomes" id="UP001569428"/>
    </source>
</evidence>
<dbReference type="PANTHER" id="PTHR30154:SF34">
    <property type="entry name" value="TRANSCRIPTIONAL REGULATOR AZLB"/>
    <property type="match status" value="1"/>
</dbReference>
<dbReference type="InterPro" id="IPR019887">
    <property type="entry name" value="Tscrpt_reg_AsnC/Lrp_C"/>
</dbReference>
<gene>
    <name evidence="5" type="ORF">ACCI49_04760</name>
</gene>
<dbReference type="EMBL" id="JBGMEK010000006">
    <property type="protein sequence ID" value="MFA0810223.1"/>
    <property type="molecule type" value="Genomic_DNA"/>
</dbReference>
<dbReference type="RefSeq" id="WP_020414988.1">
    <property type="nucleotide sequence ID" value="NZ_JBGMEK010000006.1"/>
</dbReference>
<dbReference type="Proteomes" id="UP001569428">
    <property type="component" value="Unassembled WGS sequence"/>
</dbReference>
<dbReference type="InterPro" id="IPR036388">
    <property type="entry name" value="WH-like_DNA-bd_sf"/>
</dbReference>
<dbReference type="InterPro" id="IPR000485">
    <property type="entry name" value="AsnC-type_HTH_dom"/>
</dbReference>